<name>A0ACC0JJD5_CHOFU</name>
<dbReference type="Proteomes" id="UP001064048">
    <property type="component" value="Chromosome 4"/>
</dbReference>
<sequence length="809" mass="87847">MSFSVWVTLGKPQSDNPKAYTEAGFQGHLTKVQIWNRALDFSNEIQKQVRDCRTEPVLYSGLVLTWAGYEDVIGGVERIVPSHCGQRVCPNGYTGGKCQQLQTDKEPPRVDRCPGDLWVIAKNGSSIVSWDAPAFSDNVGVVKVVEMNGHKPGQNLAWGAYDIAYVAYDAAAEFCPPLADPLGGYQSCRDWGAGGQFKVCEIACRDSLRFSQPVPPFYTCGAEGFWRPTANPSLPLVYPACSPASPAQRVFKVSMLFPSSVLCNDAGQAVLRQKVRSAINQLNRDWNFCSYAVDGTRECKELDINVKCDHRANVRQTRQVSSPPTATADDTYVLDAIIPVEESRSNREGRQVGDTYSIELSFPAVNDPVIHSGNNERSTVQRLLEKLILEDEQFDVRSILPNTVPDPASLELVSDYACPMGQVVMAPDCVACAVGTYLDGASDTCQPCPSGTYQSEAGQLQCTPCPAIAGQPGVTQATGARSAADCKGEQLGSDGGCEPCPRGTWRALGSGAACASCPPGTTTPQSGASSADQCSLPVCRAGSYLNVTLNTCIQCKKGTYQAEAQQTQCVPCPINTSTRGPGATAESECTNPCEMSGPEMHCDTNAYCLLIPETSDFKCQCKPDVCLEFCDNGGECVKDTRGEPSCRCTGSFTGRHCRDKSEFAYIASGVAGGVIFIIFLVLLVYLLIDLLITRSTKKKEPKKTLTPAIDQNGSQVNFYYGAHTPYAESIAPSHHSTYAHYYDDEEDGWEMPNFYNETYMKESLHNGMNGKMNSLARSNASIYGTKEDLYDRLKRHAYPDKSDSDSEGQ</sequence>
<gene>
    <name evidence="1" type="ORF">MSG28_002789</name>
</gene>
<proteinExistence type="predicted"/>
<evidence type="ECO:0000313" key="1">
    <source>
        <dbReference type="EMBL" id="KAI8424214.1"/>
    </source>
</evidence>
<reference evidence="1 2" key="1">
    <citation type="journal article" date="2022" name="Genome Biol. Evol.">
        <title>The Spruce Budworm Genome: Reconstructing the Evolutionary History of Antifreeze Proteins.</title>
        <authorList>
            <person name="Beliveau C."/>
            <person name="Gagne P."/>
            <person name="Picq S."/>
            <person name="Vernygora O."/>
            <person name="Keeling C.I."/>
            <person name="Pinkney K."/>
            <person name="Doucet D."/>
            <person name="Wen F."/>
            <person name="Johnston J.S."/>
            <person name="Maaroufi H."/>
            <person name="Boyle B."/>
            <person name="Laroche J."/>
            <person name="Dewar K."/>
            <person name="Juretic N."/>
            <person name="Blackburn G."/>
            <person name="Nisole A."/>
            <person name="Brunet B."/>
            <person name="Brandao M."/>
            <person name="Lumley L."/>
            <person name="Duan J."/>
            <person name="Quan G."/>
            <person name="Lucarotti C.J."/>
            <person name="Roe A.D."/>
            <person name="Sperling F.A.H."/>
            <person name="Levesque R.C."/>
            <person name="Cusson M."/>
        </authorList>
    </citation>
    <scope>NUCLEOTIDE SEQUENCE [LARGE SCALE GENOMIC DNA]</scope>
    <source>
        <strain evidence="1">Glfc:IPQL:Cfum</strain>
    </source>
</reference>
<comment type="caution">
    <text evidence="1">The sequence shown here is derived from an EMBL/GenBank/DDBJ whole genome shotgun (WGS) entry which is preliminary data.</text>
</comment>
<keyword evidence="2" id="KW-1185">Reference proteome</keyword>
<evidence type="ECO:0000313" key="2">
    <source>
        <dbReference type="Proteomes" id="UP001064048"/>
    </source>
</evidence>
<protein>
    <submittedName>
        <fullName evidence="1">Uncharacterized protein</fullName>
    </submittedName>
</protein>
<organism evidence="1 2">
    <name type="scientific">Choristoneura fumiferana</name>
    <name type="common">Spruce budworm moth</name>
    <name type="synonym">Archips fumiferana</name>
    <dbReference type="NCBI Taxonomy" id="7141"/>
    <lineage>
        <taxon>Eukaryota</taxon>
        <taxon>Metazoa</taxon>
        <taxon>Ecdysozoa</taxon>
        <taxon>Arthropoda</taxon>
        <taxon>Hexapoda</taxon>
        <taxon>Insecta</taxon>
        <taxon>Pterygota</taxon>
        <taxon>Neoptera</taxon>
        <taxon>Endopterygota</taxon>
        <taxon>Lepidoptera</taxon>
        <taxon>Glossata</taxon>
        <taxon>Ditrysia</taxon>
        <taxon>Tortricoidea</taxon>
        <taxon>Tortricidae</taxon>
        <taxon>Tortricinae</taxon>
        <taxon>Choristoneura</taxon>
    </lineage>
</organism>
<dbReference type="EMBL" id="CM046104">
    <property type="protein sequence ID" value="KAI8424214.1"/>
    <property type="molecule type" value="Genomic_DNA"/>
</dbReference>
<accession>A0ACC0JJD5</accession>